<gene>
    <name evidence="2" type="ORF">BIV23_36920</name>
</gene>
<proteinExistence type="predicted"/>
<accession>A0A1S2PKY6</accession>
<dbReference type="OrthoDB" id="3276909at2"/>
<feature type="region of interest" description="Disordered" evidence="1">
    <location>
        <begin position="242"/>
        <end position="284"/>
    </location>
</feature>
<evidence type="ECO:0000313" key="3">
    <source>
        <dbReference type="Proteomes" id="UP000179642"/>
    </source>
</evidence>
<evidence type="ECO:0000256" key="1">
    <source>
        <dbReference type="SAM" id="MobiDB-lite"/>
    </source>
</evidence>
<evidence type="ECO:0000313" key="2">
    <source>
        <dbReference type="EMBL" id="OIJ94055.1"/>
    </source>
</evidence>
<dbReference type="AlphaFoldDB" id="A0A1S2PKY6"/>
<sequence length="492" mass="52306">MLTSTAYGDSRLSLWQRVRAYAVPPSMIEPATDRRAAGDWAGACAAARIDVDLDLRSVARAHGHDLAARLRADLRHLAPDLLRWHMPRIAPDGLLRPGLTLTLARYGGSGRAGPLHLVVRTPPAWADAGQRIGLALWDPAEARAGRHPHPHPRPSRRYRLDLHRHLWDARRAAELRDRSGAGGPVPPDADPLGLAPPGHGCAVGRWAAEARLLLAAEGRPAGAFAARLGGGRRLVLTVAAGGGDVTDPAGHPRAADRSGGPPDRSGPGHRDRPYPVADGARGPDLRIVTGRVPGGLSAVPVLPDAATWIPPDLELLRAGLLTPDRLHPLVAAALVPGHRPDGPSPGADPAAQARAVDCRGARHRIGLVDGVLVPLDHGPDEIRREELLASLGGPALPCLRVIDEAHRRPDCLTGVRERLDHGDSAGALAVVEALLGPGAVLRDGPLRDELTAAAERRIAYGLYRAGLTGPGHAPADPYRDRLRQRRLRRHQH</sequence>
<name>A0A1S2PKY6_9ACTN</name>
<feature type="compositionally biased region" description="Basic residues" evidence="1">
    <location>
        <begin position="482"/>
        <end position="492"/>
    </location>
</feature>
<dbReference type="RefSeq" id="WP_071385332.1">
    <property type="nucleotide sequence ID" value="NZ_MLYO01000072.1"/>
</dbReference>
<feature type="region of interest" description="Disordered" evidence="1">
    <location>
        <begin position="471"/>
        <end position="492"/>
    </location>
</feature>
<dbReference type="EMBL" id="MLYO01000072">
    <property type="protein sequence ID" value="OIJ94055.1"/>
    <property type="molecule type" value="Genomic_DNA"/>
</dbReference>
<keyword evidence="3" id="KW-1185">Reference proteome</keyword>
<protein>
    <submittedName>
        <fullName evidence="2">Uncharacterized protein</fullName>
    </submittedName>
</protein>
<comment type="caution">
    <text evidence="2">The sequence shown here is derived from an EMBL/GenBank/DDBJ whole genome shotgun (WGS) entry which is preliminary data.</text>
</comment>
<reference evidence="2 3" key="1">
    <citation type="submission" date="2016-10" db="EMBL/GenBank/DDBJ databases">
        <title>Genome sequence of Streptomyces sp. MUSC 1.</title>
        <authorList>
            <person name="Lee L.-H."/>
            <person name="Ser H.-L."/>
            <person name="Law J.W.-F."/>
        </authorList>
    </citation>
    <scope>NUCLEOTIDE SEQUENCE [LARGE SCALE GENOMIC DNA]</scope>
    <source>
        <strain evidence="2 3">MUSC 1</strain>
    </source>
</reference>
<organism evidence="2 3">
    <name type="scientific">Streptomyces monashensis</name>
    <dbReference type="NCBI Taxonomy" id="1678012"/>
    <lineage>
        <taxon>Bacteria</taxon>
        <taxon>Bacillati</taxon>
        <taxon>Actinomycetota</taxon>
        <taxon>Actinomycetes</taxon>
        <taxon>Kitasatosporales</taxon>
        <taxon>Streptomycetaceae</taxon>
        <taxon>Streptomyces</taxon>
    </lineage>
</organism>
<dbReference type="Proteomes" id="UP000179642">
    <property type="component" value="Unassembled WGS sequence"/>
</dbReference>